<accession>A0A2C9W3J0</accession>
<sequence>MGRNEITKELNGMSQSDQPAITITATHQLQASSGNQSESPQDSSSSSLDLDLVIGRPWTTGLFDCRQDQTNSIITAFLPCVTFGQISEVLDEGKSTCRCRSSCYLLLMLASYSQWILSTEYRTKLRKKFHLEEAPYTDVVSHLFCPCCSLCQEFRELKNRGLDPALGWNGILAQQQGKESDDKQLNIPPPNQAMSN</sequence>
<keyword evidence="3" id="KW-1185">Reference proteome</keyword>
<feature type="region of interest" description="Disordered" evidence="1">
    <location>
        <begin position="176"/>
        <end position="196"/>
    </location>
</feature>
<dbReference type="InterPro" id="IPR006461">
    <property type="entry name" value="PLAC_motif_containing"/>
</dbReference>
<organism evidence="2 3">
    <name type="scientific">Manihot esculenta</name>
    <name type="common">Cassava</name>
    <name type="synonym">Jatropha manihot</name>
    <dbReference type="NCBI Taxonomy" id="3983"/>
    <lineage>
        <taxon>Eukaryota</taxon>
        <taxon>Viridiplantae</taxon>
        <taxon>Streptophyta</taxon>
        <taxon>Embryophyta</taxon>
        <taxon>Tracheophyta</taxon>
        <taxon>Spermatophyta</taxon>
        <taxon>Magnoliopsida</taxon>
        <taxon>eudicotyledons</taxon>
        <taxon>Gunneridae</taxon>
        <taxon>Pentapetalae</taxon>
        <taxon>rosids</taxon>
        <taxon>fabids</taxon>
        <taxon>Malpighiales</taxon>
        <taxon>Euphorbiaceae</taxon>
        <taxon>Crotonoideae</taxon>
        <taxon>Manihoteae</taxon>
        <taxon>Manihot</taxon>
    </lineage>
</organism>
<dbReference type="OrthoDB" id="1045822at2759"/>
<dbReference type="EMBL" id="CM004390">
    <property type="protein sequence ID" value="OAY53033.1"/>
    <property type="molecule type" value="Genomic_DNA"/>
</dbReference>
<dbReference type="Gramene" id="Manes.04G130800.1.v8.1">
    <property type="protein sequence ID" value="Manes.04G130800.1.v8.1.CDS"/>
    <property type="gene ID" value="Manes.04G130800.v8.1"/>
</dbReference>
<comment type="caution">
    <text evidence="2">The sequence shown here is derived from an EMBL/GenBank/DDBJ whole genome shotgun (WGS) entry which is preliminary data.</text>
</comment>
<feature type="region of interest" description="Disordered" evidence="1">
    <location>
        <begin position="28"/>
        <end position="48"/>
    </location>
</feature>
<dbReference type="Pfam" id="PF04749">
    <property type="entry name" value="PLAC8"/>
    <property type="match status" value="1"/>
</dbReference>
<feature type="compositionally biased region" description="Low complexity" evidence="1">
    <location>
        <begin position="32"/>
        <end position="48"/>
    </location>
</feature>
<evidence type="ECO:0000313" key="2">
    <source>
        <dbReference type="EMBL" id="OAY53033.1"/>
    </source>
</evidence>
<reference evidence="3" key="1">
    <citation type="journal article" date="2016" name="Nat. Biotechnol.">
        <title>Sequencing wild and cultivated cassava and related species reveals extensive interspecific hybridization and genetic diversity.</title>
        <authorList>
            <person name="Bredeson J.V."/>
            <person name="Lyons J.B."/>
            <person name="Prochnik S.E."/>
            <person name="Wu G.A."/>
            <person name="Ha C.M."/>
            <person name="Edsinger-Gonzales E."/>
            <person name="Grimwood J."/>
            <person name="Schmutz J."/>
            <person name="Rabbi I.Y."/>
            <person name="Egesi C."/>
            <person name="Nauluvula P."/>
            <person name="Lebot V."/>
            <person name="Ndunguru J."/>
            <person name="Mkamilo G."/>
            <person name="Bart R.S."/>
            <person name="Setter T.L."/>
            <person name="Gleadow R.M."/>
            <person name="Kulakow P."/>
            <person name="Ferguson M.E."/>
            <person name="Rounsley S."/>
            <person name="Rokhsar D.S."/>
        </authorList>
    </citation>
    <scope>NUCLEOTIDE SEQUENCE [LARGE SCALE GENOMIC DNA]</scope>
    <source>
        <strain evidence="3">cv. AM560-2</strain>
    </source>
</reference>
<evidence type="ECO:0000313" key="3">
    <source>
        <dbReference type="Proteomes" id="UP000091857"/>
    </source>
</evidence>
<feature type="compositionally biased region" description="Pro residues" evidence="1">
    <location>
        <begin position="187"/>
        <end position="196"/>
    </location>
</feature>
<dbReference type="NCBIfam" id="TIGR01571">
    <property type="entry name" value="A_thal_Cys_rich"/>
    <property type="match status" value="1"/>
</dbReference>
<evidence type="ECO:0000256" key="1">
    <source>
        <dbReference type="SAM" id="MobiDB-lite"/>
    </source>
</evidence>
<dbReference type="AlphaFoldDB" id="A0A2C9W3J0"/>
<dbReference type="Proteomes" id="UP000091857">
    <property type="component" value="Chromosome 4"/>
</dbReference>
<proteinExistence type="predicted"/>
<name>A0A2C9W3J0_MANES</name>
<dbReference type="PANTHER" id="PTHR15907">
    <property type="entry name" value="DUF614 FAMILY PROTEIN-RELATED"/>
    <property type="match status" value="1"/>
</dbReference>
<gene>
    <name evidence="2" type="ORF">MANES_04G130800v8</name>
</gene>
<protein>
    <submittedName>
        <fullName evidence="2">Uncharacterized protein</fullName>
    </submittedName>
</protein>